<evidence type="ECO:0000256" key="1">
    <source>
        <dbReference type="SAM" id="Coils"/>
    </source>
</evidence>
<dbReference type="PROSITE" id="PS51257">
    <property type="entry name" value="PROKAR_LIPOPROTEIN"/>
    <property type="match status" value="1"/>
</dbReference>
<dbReference type="RefSeq" id="WP_098124339.1">
    <property type="nucleotide sequence ID" value="NZ_NUCQ01000050.1"/>
</dbReference>
<feature type="chain" id="PRO_5013265247" description="Lipoprotein" evidence="2">
    <location>
        <begin position="23"/>
        <end position="156"/>
    </location>
</feature>
<proteinExistence type="predicted"/>
<gene>
    <name evidence="3" type="ORF">COL66_13930</name>
</gene>
<name>A0A2C5N9U2_9BACI</name>
<accession>A0A2C5N9U2</accession>
<protein>
    <recommendedName>
        <fullName evidence="5">Lipoprotein</fullName>
    </recommendedName>
</protein>
<dbReference type="AlphaFoldDB" id="A0A2C5N9U2"/>
<keyword evidence="1" id="KW-0175">Coiled coil</keyword>
<evidence type="ECO:0000313" key="4">
    <source>
        <dbReference type="Proteomes" id="UP000223311"/>
    </source>
</evidence>
<feature type="signal peptide" evidence="2">
    <location>
        <begin position="1"/>
        <end position="22"/>
    </location>
</feature>
<evidence type="ECO:0000313" key="3">
    <source>
        <dbReference type="EMBL" id="PFZ30633.1"/>
    </source>
</evidence>
<reference evidence="3 4" key="1">
    <citation type="submission" date="2017-09" db="EMBL/GenBank/DDBJ databases">
        <title>Large-scale bioinformatics analysis of Bacillus genomes uncovers conserved roles of natural products in bacterial physiology.</title>
        <authorList>
            <consortium name="Agbiome Team Llc"/>
            <person name="Bleich R.M."/>
            <person name="Grubbs K.J."/>
            <person name="Santa Maria K.C."/>
            <person name="Allen S.E."/>
            <person name="Farag S."/>
            <person name="Shank E.A."/>
            <person name="Bowers A."/>
        </authorList>
    </citation>
    <scope>NUCLEOTIDE SEQUENCE [LARGE SCALE GENOMIC DNA]</scope>
    <source>
        <strain evidence="3 4">AFS080080</strain>
    </source>
</reference>
<feature type="coiled-coil region" evidence="1">
    <location>
        <begin position="21"/>
        <end position="48"/>
    </location>
</feature>
<keyword evidence="2" id="KW-0732">Signal</keyword>
<dbReference type="EMBL" id="NVGE01000017">
    <property type="protein sequence ID" value="PFZ30633.1"/>
    <property type="molecule type" value="Genomic_DNA"/>
</dbReference>
<evidence type="ECO:0008006" key="5">
    <source>
        <dbReference type="Google" id="ProtNLM"/>
    </source>
</evidence>
<dbReference type="Proteomes" id="UP000223311">
    <property type="component" value="Unassembled WGS sequence"/>
</dbReference>
<comment type="caution">
    <text evidence="3">The sequence shown here is derived from an EMBL/GenBank/DDBJ whole genome shotgun (WGS) entry which is preliminary data.</text>
</comment>
<sequence length="156" mass="17792">MRKWMLIGAMSCLFLTACSTQADNNTEVQQLKVENDKLQKESSQLQQELHKTGPAVNDTKQIQDFKNEVTSIVEKANNTKPVGAKEENLNTYLTAKKEIDQLDDNIDLSDNQLEVDYRAGTITVEQYETKEREHDILEDQLEQAENALEARFGIDD</sequence>
<organism evidence="3 4">
    <name type="scientific">Bacillus wiedmannii</name>
    <dbReference type="NCBI Taxonomy" id="1890302"/>
    <lineage>
        <taxon>Bacteria</taxon>
        <taxon>Bacillati</taxon>
        <taxon>Bacillota</taxon>
        <taxon>Bacilli</taxon>
        <taxon>Bacillales</taxon>
        <taxon>Bacillaceae</taxon>
        <taxon>Bacillus</taxon>
        <taxon>Bacillus cereus group</taxon>
    </lineage>
</organism>
<evidence type="ECO:0000256" key="2">
    <source>
        <dbReference type="SAM" id="SignalP"/>
    </source>
</evidence>